<gene>
    <name evidence="6" type="ORF">GC250_05560</name>
</gene>
<dbReference type="AlphaFoldDB" id="A0A6A9QI21"/>
<sequence length="224" mass="23067">MAKFSTLEVTVVVIAIILVAVAGYYIAVRSSPIDIGSHSTTVTGIPITVSETSTSTSSSTTSTSTTTTSTTTSTSIPSGAVMLPFDSSNKTVFLNLVALSTGNPYNFNGTSNGQLHIYIPAGWTVIATFTNQEGQIHNLLIVQNTTAIPGDDVGQDGTIKLYVGATSSTYLYDGISGGASASGSVALSPGIYWFCCGFEGHAAAGMWGVIVVSSSVTTPYYTIS</sequence>
<dbReference type="Proteomes" id="UP000470772">
    <property type="component" value="Unassembled WGS sequence"/>
</dbReference>
<dbReference type="InterPro" id="IPR033138">
    <property type="entry name" value="Cu_oxidase_CS"/>
</dbReference>
<accession>A0A6A9QI21</accession>
<keyword evidence="4" id="KW-0472">Membrane</keyword>
<feature type="domain" description="Sulfocyanin-like C-terminal" evidence="5">
    <location>
        <begin position="78"/>
        <end position="222"/>
    </location>
</feature>
<proteinExistence type="predicted"/>
<organism evidence="6 7">
    <name type="scientific">Sulfuracidifex metallicus DSM 6482 = JCM 9184</name>
    <dbReference type="NCBI Taxonomy" id="523847"/>
    <lineage>
        <taxon>Archaea</taxon>
        <taxon>Thermoproteota</taxon>
        <taxon>Thermoprotei</taxon>
        <taxon>Sulfolobales</taxon>
        <taxon>Sulfolobaceae</taxon>
        <taxon>Sulfuracidifex</taxon>
    </lineage>
</organism>
<dbReference type="InterPro" id="IPR010532">
    <property type="entry name" value="SoxE"/>
</dbReference>
<keyword evidence="7" id="KW-1185">Reference proteome</keyword>
<dbReference type="RefSeq" id="WP_156016503.1">
    <property type="nucleotide sequence ID" value="NZ_WGGD01000005.1"/>
</dbReference>
<dbReference type="InterPro" id="IPR049544">
    <property type="entry name" value="SoxE-like_C"/>
</dbReference>
<dbReference type="EMBL" id="WGGD01000005">
    <property type="protein sequence ID" value="MUN28917.1"/>
    <property type="molecule type" value="Genomic_DNA"/>
</dbReference>
<dbReference type="SUPFAM" id="SSF49503">
    <property type="entry name" value="Cupredoxins"/>
    <property type="match status" value="1"/>
</dbReference>
<dbReference type="InterPro" id="IPR008972">
    <property type="entry name" value="Cupredoxin"/>
</dbReference>
<keyword evidence="4" id="KW-1133">Transmembrane helix</keyword>
<comment type="caution">
    <text evidence="6">The sequence shown here is derived from an EMBL/GenBank/DDBJ whole genome shotgun (WGS) entry which is preliminary data.</text>
</comment>
<dbReference type="Gene3D" id="2.60.40.420">
    <property type="entry name" value="Cupredoxins - blue copper proteins"/>
    <property type="match status" value="1"/>
</dbReference>
<dbReference type="PROSITE" id="PS00079">
    <property type="entry name" value="MULTICOPPER_OXIDASE1"/>
    <property type="match status" value="1"/>
</dbReference>
<protein>
    <recommendedName>
        <fullName evidence="2">Sulfocyanin</fullName>
    </recommendedName>
</protein>
<evidence type="ECO:0000256" key="4">
    <source>
        <dbReference type="SAM" id="Phobius"/>
    </source>
</evidence>
<dbReference type="NCBIfam" id="TIGR03094">
    <property type="entry name" value="sulfo_cyanin"/>
    <property type="match status" value="1"/>
</dbReference>
<keyword evidence="1" id="KW-0479">Metal-binding</keyword>
<evidence type="ECO:0000313" key="7">
    <source>
        <dbReference type="Proteomes" id="UP000470772"/>
    </source>
</evidence>
<reference evidence="6 7" key="1">
    <citation type="submission" date="2019-10" db="EMBL/GenBank/DDBJ databases">
        <title>Sequencing and Assembly of Multiple Reported Metal-Biooxidizing Members of the Extremely Thermoacidophilic Archaeal Family Sulfolobaceae.</title>
        <authorList>
            <person name="Counts J.A."/>
            <person name="Kelly R.M."/>
        </authorList>
    </citation>
    <scope>NUCLEOTIDE SEQUENCE [LARGE SCALE GENOMIC DNA]</scope>
    <source>
        <strain evidence="6 7">DSM 6482</strain>
    </source>
</reference>
<evidence type="ECO:0000256" key="3">
    <source>
        <dbReference type="SAM" id="MobiDB-lite"/>
    </source>
</evidence>
<feature type="compositionally biased region" description="Low complexity" evidence="3">
    <location>
        <begin position="52"/>
        <end position="75"/>
    </location>
</feature>
<feature type="transmembrane region" description="Helical" evidence="4">
    <location>
        <begin position="7"/>
        <end position="27"/>
    </location>
</feature>
<dbReference type="GO" id="GO:0005507">
    <property type="term" value="F:copper ion binding"/>
    <property type="evidence" value="ECO:0007669"/>
    <property type="project" value="UniProtKB-UniRule"/>
</dbReference>
<evidence type="ECO:0000313" key="6">
    <source>
        <dbReference type="EMBL" id="MUN28917.1"/>
    </source>
</evidence>
<name>A0A6A9QI21_SULME</name>
<feature type="region of interest" description="Disordered" evidence="3">
    <location>
        <begin position="51"/>
        <end position="75"/>
    </location>
</feature>
<dbReference type="Pfam" id="PF06525">
    <property type="entry name" value="SoxE"/>
    <property type="match status" value="1"/>
</dbReference>
<evidence type="ECO:0000256" key="1">
    <source>
        <dbReference type="ARBA" id="ARBA00022723"/>
    </source>
</evidence>
<evidence type="ECO:0000256" key="2">
    <source>
        <dbReference type="NCBIfam" id="TIGR03094"/>
    </source>
</evidence>
<keyword evidence="4" id="KW-0812">Transmembrane</keyword>
<dbReference type="PIRSF" id="PIRSF022145">
    <property type="entry name" value="Sulfocyanin"/>
    <property type="match status" value="1"/>
</dbReference>
<evidence type="ECO:0000259" key="5">
    <source>
        <dbReference type="Pfam" id="PF06525"/>
    </source>
</evidence>